<evidence type="ECO:0000313" key="2">
    <source>
        <dbReference type="EMBL" id="QVL34498.1"/>
    </source>
</evidence>
<dbReference type="CDD" id="cd00060">
    <property type="entry name" value="FHA"/>
    <property type="match status" value="1"/>
</dbReference>
<dbReference type="SMART" id="SM00240">
    <property type="entry name" value="FHA"/>
    <property type="match status" value="1"/>
</dbReference>
<dbReference type="PROSITE" id="PS50006">
    <property type="entry name" value="FHA_DOMAIN"/>
    <property type="match status" value="1"/>
</dbReference>
<dbReference type="KEGG" id="tsph:KIH39_11490"/>
<evidence type="ECO:0000313" key="3">
    <source>
        <dbReference type="Proteomes" id="UP000676194"/>
    </source>
</evidence>
<accession>A0A8E6B9X2</accession>
<name>A0A8E6B9X2_9BACT</name>
<protein>
    <submittedName>
        <fullName evidence="2">FHA domain-containing protein</fullName>
    </submittedName>
</protein>
<gene>
    <name evidence="2" type="ORF">KIH39_11490</name>
</gene>
<dbReference type="InterPro" id="IPR000253">
    <property type="entry name" value="FHA_dom"/>
</dbReference>
<feature type="domain" description="FHA" evidence="1">
    <location>
        <begin position="24"/>
        <end position="73"/>
    </location>
</feature>
<proteinExistence type="predicted"/>
<dbReference type="PANTHER" id="PTHR23308">
    <property type="entry name" value="NUCLEAR INHIBITOR OF PROTEIN PHOSPHATASE-1"/>
    <property type="match status" value="1"/>
</dbReference>
<sequence>MSFATATLVPEGGGDPIPLARQILTVGRRESCDICLKFPNISSLHCEFFYKNGYWSVKDIGSTNGIKINGQRTTQTALRPGDEIAIANRKYKIHYTLADGAESALEQTLEKNDDFMSIPLMERAGLTKARQSNRDSD</sequence>
<dbReference type="AlphaFoldDB" id="A0A8E6B9X2"/>
<organism evidence="2 3">
    <name type="scientific">Telmatocola sphagniphila</name>
    <dbReference type="NCBI Taxonomy" id="1123043"/>
    <lineage>
        <taxon>Bacteria</taxon>
        <taxon>Pseudomonadati</taxon>
        <taxon>Planctomycetota</taxon>
        <taxon>Planctomycetia</taxon>
        <taxon>Gemmatales</taxon>
        <taxon>Gemmataceae</taxon>
    </lineage>
</organism>
<dbReference type="Gene3D" id="2.60.200.20">
    <property type="match status" value="1"/>
</dbReference>
<dbReference type="Pfam" id="PF00498">
    <property type="entry name" value="FHA"/>
    <property type="match status" value="1"/>
</dbReference>
<dbReference type="SUPFAM" id="SSF49879">
    <property type="entry name" value="SMAD/FHA domain"/>
    <property type="match status" value="1"/>
</dbReference>
<reference evidence="2" key="1">
    <citation type="submission" date="2021-05" db="EMBL/GenBank/DDBJ databases">
        <title>Complete genome sequence of the cellulolytic planctomycete Telmatocola sphagniphila SP2T and characterization of the first cellulase from planctomycetes.</title>
        <authorList>
            <person name="Rakitin A.L."/>
            <person name="Beletsky A.V."/>
            <person name="Naumoff D.G."/>
            <person name="Kulichevskaya I.S."/>
            <person name="Mardanov A.V."/>
            <person name="Ravin N.V."/>
            <person name="Dedysh S.N."/>
        </authorList>
    </citation>
    <scope>NUCLEOTIDE SEQUENCE</scope>
    <source>
        <strain evidence="2">SP2T</strain>
    </source>
</reference>
<keyword evidence="3" id="KW-1185">Reference proteome</keyword>
<dbReference type="RefSeq" id="WP_213499547.1">
    <property type="nucleotide sequence ID" value="NZ_CP074694.1"/>
</dbReference>
<dbReference type="EMBL" id="CP074694">
    <property type="protein sequence ID" value="QVL34498.1"/>
    <property type="molecule type" value="Genomic_DNA"/>
</dbReference>
<dbReference type="InterPro" id="IPR050923">
    <property type="entry name" value="Cell_Proc_Reg/RNA_Proc"/>
</dbReference>
<evidence type="ECO:0000259" key="1">
    <source>
        <dbReference type="PROSITE" id="PS50006"/>
    </source>
</evidence>
<dbReference type="Proteomes" id="UP000676194">
    <property type="component" value="Chromosome"/>
</dbReference>
<dbReference type="InterPro" id="IPR008984">
    <property type="entry name" value="SMAD_FHA_dom_sf"/>
</dbReference>